<comment type="caution">
    <text evidence="2">The sequence shown here is derived from an EMBL/GenBank/DDBJ whole genome shotgun (WGS) entry which is preliminary data.</text>
</comment>
<proteinExistence type="predicted"/>
<dbReference type="Proteomes" id="UP001247307">
    <property type="component" value="Unassembled WGS sequence"/>
</dbReference>
<sequence length="66" mass="7661">MDFIKAHPLLYVVFMLLGLGILVVQNRVDKWIRADQKRNDSYTKMFFTVVPTVAVGALIIYFLQSR</sequence>
<dbReference type="AlphaFoldDB" id="A0AAE3YH65"/>
<organism evidence="2 3">
    <name type="scientific">Falsarthrobacter nasiphocae</name>
    <dbReference type="NCBI Taxonomy" id="189863"/>
    <lineage>
        <taxon>Bacteria</taxon>
        <taxon>Bacillati</taxon>
        <taxon>Actinomycetota</taxon>
        <taxon>Actinomycetes</taxon>
        <taxon>Micrococcales</taxon>
        <taxon>Micrococcaceae</taxon>
        <taxon>Falsarthrobacter</taxon>
    </lineage>
</organism>
<feature type="transmembrane region" description="Helical" evidence="1">
    <location>
        <begin position="6"/>
        <end position="24"/>
    </location>
</feature>
<evidence type="ECO:0000256" key="1">
    <source>
        <dbReference type="SAM" id="Phobius"/>
    </source>
</evidence>
<keyword evidence="1" id="KW-0812">Transmembrane</keyword>
<protein>
    <submittedName>
        <fullName evidence="2">Prolipoprotein diacylglyceryltransferase</fullName>
    </submittedName>
</protein>
<feature type="transmembrane region" description="Helical" evidence="1">
    <location>
        <begin position="45"/>
        <end position="63"/>
    </location>
</feature>
<keyword evidence="3" id="KW-1185">Reference proteome</keyword>
<name>A0AAE3YH65_9MICC</name>
<dbReference type="RefSeq" id="WP_309850116.1">
    <property type="nucleotide sequence ID" value="NZ_BAAAIU010000044.1"/>
</dbReference>
<keyword evidence="1" id="KW-1133">Transmembrane helix</keyword>
<evidence type="ECO:0000313" key="3">
    <source>
        <dbReference type="Proteomes" id="UP001247307"/>
    </source>
</evidence>
<gene>
    <name evidence="2" type="ORF">J2S35_000793</name>
</gene>
<keyword evidence="1" id="KW-0472">Membrane</keyword>
<reference evidence="2" key="1">
    <citation type="submission" date="2023-07" db="EMBL/GenBank/DDBJ databases">
        <title>Sequencing the genomes of 1000 actinobacteria strains.</title>
        <authorList>
            <person name="Klenk H.-P."/>
        </authorList>
    </citation>
    <scope>NUCLEOTIDE SEQUENCE</scope>
    <source>
        <strain evidence="2">DSM 13988</strain>
    </source>
</reference>
<dbReference type="EMBL" id="JAVDUI010000001">
    <property type="protein sequence ID" value="MDR6891853.1"/>
    <property type="molecule type" value="Genomic_DNA"/>
</dbReference>
<evidence type="ECO:0000313" key="2">
    <source>
        <dbReference type="EMBL" id="MDR6891853.1"/>
    </source>
</evidence>
<accession>A0AAE3YH65</accession>